<dbReference type="InterPro" id="IPR004875">
    <property type="entry name" value="DDE_SF_endonuclease_dom"/>
</dbReference>
<evidence type="ECO:0000259" key="2">
    <source>
        <dbReference type="Pfam" id="PF03184"/>
    </source>
</evidence>
<feature type="compositionally biased region" description="Polar residues" evidence="1">
    <location>
        <begin position="540"/>
        <end position="549"/>
    </location>
</feature>
<name>A0ABQ8S396_PERAM</name>
<sequence length="818" mass="92398">MFCITTLEDSMYSGGIFEPLYVPHKKVVTEVDDFEKEVICRTVQEFYEKGLYPTRGSAQHGFIEEARLVFQAKNSRDYHDQMNATVYRMRAVKDVSEATLRRTFTAKVGVERGLAAMKMCEESKTTVMSLATREHHIFLASHYTLRTPENLSLNRAAMAVRAHIKDFYDNMESLLNSLGISDIPSRLWNYDETELSFVLRIDNDVHIVTFPSHTTHLLQPLNVRVYRSLKEAWRKELSKLMVQNPGEKPDKYNFNAFLAVAYHEAFQATTVNNSFSKTGIFPLNRSKVSDEDITLSFVTEAMGDNTEQALAATGVDEVLTLPVSKATPKKSRGDPATKFKGGVRTLSKIVRGHRHTTTINVADNTDGELYTRRRSSFHFKVNQELVIELFGLLLLLVTAITLVGYYRPNGPQLANRNIPLYSSELPIHEQALDIYSRGRNLDYVRHRQEANRTDQQFQQEELDRIVNEALEGFDLDEQIEEQTNVNQSITGDTTIQDNQQIELTAKPGVVNTILGAFNNIARKTSIPGVIVDLIAGDPAQPSTTHNLQEQPPAKKQRVESAPDPEAPQEKFAADLKSWLLRQDPKINTFVLEGISNGGKSVTARAILECTPSWEEVMNGTPTLINVKWKEPKKVNRTNFLITTNHATWKWCSENEAAYRNRMHIYYFVETMTFTQKSKCTLTETTDIPTVIRDNSTTTPTDAGDSACRIWSPPRHKRPEPRRRGPKRQLWPEADSPAGPSKRPKSGREQSDVSGCAEIDRTSDSEQSETGTIGLLQLDLCTDTQTEQPDTLPPVGILEIPHKCDIIAFLKEHVGQNRV</sequence>
<evidence type="ECO:0000313" key="3">
    <source>
        <dbReference type="EMBL" id="KAJ4428488.1"/>
    </source>
</evidence>
<evidence type="ECO:0000256" key="1">
    <source>
        <dbReference type="SAM" id="MobiDB-lite"/>
    </source>
</evidence>
<proteinExistence type="predicted"/>
<dbReference type="Proteomes" id="UP001148838">
    <property type="component" value="Unassembled WGS sequence"/>
</dbReference>
<feature type="domain" description="DDE-1" evidence="2">
    <location>
        <begin position="202"/>
        <end position="272"/>
    </location>
</feature>
<dbReference type="EMBL" id="JAJSOF020000037">
    <property type="protein sequence ID" value="KAJ4428488.1"/>
    <property type="molecule type" value="Genomic_DNA"/>
</dbReference>
<organism evidence="3 4">
    <name type="scientific">Periplaneta americana</name>
    <name type="common">American cockroach</name>
    <name type="synonym">Blatta americana</name>
    <dbReference type="NCBI Taxonomy" id="6978"/>
    <lineage>
        <taxon>Eukaryota</taxon>
        <taxon>Metazoa</taxon>
        <taxon>Ecdysozoa</taxon>
        <taxon>Arthropoda</taxon>
        <taxon>Hexapoda</taxon>
        <taxon>Insecta</taxon>
        <taxon>Pterygota</taxon>
        <taxon>Neoptera</taxon>
        <taxon>Polyneoptera</taxon>
        <taxon>Dictyoptera</taxon>
        <taxon>Blattodea</taxon>
        <taxon>Blattoidea</taxon>
        <taxon>Blattidae</taxon>
        <taxon>Blattinae</taxon>
        <taxon>Periplaneta</taxon>
    </lineage>
</organism>
<evidence type="ECO:0000313" key="4">
    <source>
        <dbReference type="Proteomes" id="UP001148838"/>
    </source>
</evidence>
<feature type="region of interest" description="Disordered" evidence="1">
    <location>
        <begin position="690"/>
        <end position="770"/>
    </location>
</feature>
<feature type="compositionally biased region" description="Polar residues" evidence="1">
    <location>
        <begin position="690"/>
        <end position="700"/>
    </location>
</feature>
<feature type="compositionally biased region" description="Basic residues" evidence="1">
    <location>
        <begin position="713"/>
        <end position="726"/>
    </location>
</feature>
<dbReference type="InterPro" id="IPR027417">
    <property type="entry name" value="P-loop_NTPase"/>
</dbReference>
<comment type="caution">
    <text evidence="3">The sequence shown here is derived from an EMBL/GenBank/DDBJ whole genome shotgun (WGS) entry which is preliminary data.</text>
</comment>
<dbReference type="SUPFAM" id="SSF52540">
    <property type="entry name" value="P-loop containing nucleoside triphosphate hydrolases"/>
    <property type="match status" value="1"/>
</dbReference>
<accession>A0ABQ8S396</accession>
<reference evidence="3 4" key="1">
    <citation type="journal article" date="2022" name="Allergy">
        <title>Genome assembly and annotation of Periplaneta americana reveal a comprehensive cockroach allergen profile.</title>
        <authorList>
            <person name="Wang L."/>
            <person name="Xiong Q."/>
            <person name="Saelim N."/>
            <person name="Wang L."/>
            <person name="Nong W."/>
            <person name="Wan A.T."/>
            <person name="Shi M."/>
            <person name="Liu X."/>
            <person name="Cao Q."/>
            <person name="Hui J.H.L."/>
            <person name="Sookrung N."/>
            <person name="Leung T.F."/>
            <person name="Tungtrongchitr A."/>
            <person name="Tsui S.K.W."/>
        </authorList>
    </citation>
    <scope>NUCLEOTIDE SEQUENCE [LARGE SCALE GENOMIC DNA]</scope>
    <source>
        <strain evidence="3">PWHHKU_190912</strain>
    </source>
</reference>
<dbReference type="Gene3D" id="3.40.50.300">
    <property type="entry name" value="P-loop containing nucleotide triphosphate hydrolases"/>
    <property type="match status" value="2"/>
</dbReference>
<keyword evidence="4" id="KW-1185">Reference proteome</keyword>
<feature type="region of interest" description="Disordered" evidence="1">
    <location>
        <begin position="540"/>
        <end position="569"/>
    </location>
</feature>
<dbReference type="Pfam" id="PF03184">
    <property type="entry name" value="DDE_1"/>
    <property type="match status" value="1"/>
</dbReference>
<gene>
    <name evidence="3" type="ORF">ANN_24525</name>
</gene>
<protein>
    <recommendedName>
        <fullName evidence="2">DDE-1 domain-containing protein</fullName>
    </recommendedName>
</protein>